<dbReference type="AlphaFoldDB" id="A7I6G7"/>
<proteinExistence type="predicted"/>
<dbReference type="Proteomes" id="UP000002408">
    <property type="component" value="Chromosome"/>
</dbReference>
<dbReference type="InterPro" id="IPR005325">
    <property type="entry name" value="DUF308_memb"/>
</dbReference>
<dbReference type="Pfam" id="PF03729">
    <property type="entry name" value="DUF308"/>
    <property type="match status" value="1"/>
</dbReference>
<feature type="transmembrane region" description="Helical" evidence="1">
    <location>
        <begin position="16"/>
        <end position="37"/>
    </location>
</feature>
<sequence>MATNVSSGEQATGIKWGALVLLGLLAVIFGLLVVLFPGLSATVLVELIGILIIVFSFSALILAALSPGGWTGSALLAVLAVIGFFFGIATVISPVIMGQVIIVIAGIALFLGGLTGLVLAIGEPHMVHRGLFALQGILAIILGLLISLVPVVGVALMVIVVGAILVIYGIVGIALGYSIRALSKA</sequence>
<dbReference type="PANTHER" id="PTHR34989">
    <property type="entry name" value="PROTEIN HDED"/>
    <property type="match status" value="1"/>
</dbReference>
<feature type="transmembrane region" description="Helical" evidence="1">
    <location>
        <begin position="155"/>
        <end position="179"/>
    </location>
</feature>
<reference evidence="3" key="1">
    <citation type="journal article" date="2015" name="Microbiology">
        <title>Genome of Methanoregula boonei 6A8 reveals adaptations to oligotrophic peatland environments.</title>
        <authorList>
            <person name="Braeuer S."/>
            <person name="Cadillo-Quiroz H."/>
            <person name="Kyrpides N."/>
            <person name="Woyke T."/>
            <person name="Goodwin L."/>
            <person name="Detter C."/>
            <person name="Podell S."/>
            <person name="Yavitt J.B."/>
            <person name="Zinder S.H."/>
        </authorList>
    </citation>
    <scope>NUCLEOTIDE SEQUENCE [LARGE SCALE GENOMIC DNA]</scope>
    <source>
        <strain evidence="3">DSM 21154 / JCM 14090 / 6A8</strain>
    </source>
</reference>
<gene>
    <name evidence="2" type="ordered locus">Mboo_0810</name>
</gene>
<keyword evidence="3" id="KW-1185">Reference proteome</keyword>
<feature type="transmembrane region" description="Helical" evidence="1">
    <location>
        <begin position="43"/>
        <end position="65"/>
    </location>
</feature>
<accession>A7I6G7</accession>
<evidence type="ECO:0000313" key="3">
    <source>
        <dbReference type="Proteomes" id="UP000002408"/>
    </source>
</evidence>
<dbReference type="KEGG" id="mbn:Mboo_0810"/>
<dbReference type="GO" id="GO:0005886">
    <property type="term" value="C:plasma membrane"/>
    <property type="evidence" value="ECO:0007669"/>
    <property type="project" value="TreeGrafter"/>
</dbReference>
<dbReference type="HOGENOM" id="CLU_1458184_0_0_2"/>
<organism evidence="2 3">
    <name type="scientific">Methanoregula boonei (strain DSM 21154 / JCM 14090 / 6A8)</name>
    <dbReference type="NCBI Taxonomy" id="456442"/>
    <lineage>
        <taxon>Archaea</taxon>
        <taxon>Methanobacteriati</taxon>
        <taxon>Methanobacteriota</taxon>
        <taxon>Stenosarchaea group</taxon>
        <taxon>Methanomicrobia</taxon>
        <taxon>Methanomicrobiales</taxon>
        <taxon>Methanoregulaceae</taxon>
        <taxon>Methanoregula</taxon>
    </lineage>
</organism>
<feature type="transmembrane region" description="Helical" evidence="1">
    <location>
        <begin position="131"/>
        <end position="149"/>
    </location>
</feature>
<dbReference type="EMBL" id="CP000780">
    <property type="protein sequence ID" value="ABS55328.1"/>
    <property type="molecule type" value="Genomic_DNA"/>
</dbReference>
<evidence type="ECO:0000313" key="2">
    <source>
        <dbReference type="EMBL" id="ABS55328.1"/>
    </source>
</evidence>
<feature type="transmembrane region" description="Helical" evidence="1">
    <location>
        <begin position="98"/>
        <end position="119"/>
    </location>
</feature>
<dbReference type="PANTHER" id="PTHR34989:SF1">
    <property type="entry name" value="PROTEIN HDED"/>
    <property type="match status" value="1"/>
</dbReference>
<protein>
    <recommendedName>
        <fullName evidence="4">DUF308 domain-containing protein</fullName>
    </recommendedName>
</protein>
<dbReference type="InterPro" id="IPR052712">
    <property type="entry name" value="Acid_resist_chaperone_HdeD"/>
</dbReference>
<evidence type="ECO:0008006" key="4">
    <source>
        <dbReference type="Google" id="ProtNLM"/>
    </source>
</evidence>
<dbReference type="eggNOG" id="arCOG03582">
    <property type="taxonomic scope" value="Archaea"/>
</dbReference>
<evidence type="ECO:0000256" key="1">
    <source>
        <dbReference type="SAM" id="Phobius"/>
    </source>
</evidence>
<feature type="transmembrane region" description="Helical" evidence="1">
    <location>
        <begin position="72"/>
        <end position="92"/>
    </location>
</feature>
<keyword evidence="1" id="KW-1133">Transmembrane helix</keyword>
<keyword evidence="1" id="KW-0812">Transmembrane</keyword>
<name>A7I6G7_METB6</name>
<keyword evidence="1" id="KW-0472">Membrane</keyword>
<dbReference type="STRING" id="456442.Mboo_0810"/>